<sequence>MNRQRFAKRVREDAQTWRDRVIGKRITTGDPHIAAYPAWKCTDPLVWEPRIYLCQPIGKGLDKDLRYEAQPDSRLLQMPAEIRNRILELALASQTIPSLPALDPIPRMDPLWTCTSAVIFTCKQLYDEGRALAVAENTFKYEEFPKKTRFCATSREEYNYIWDLLNIVCDMKTNVIKQAYYG</sequence>
<keyword evidence="2" id="KW-1185">Reference proteome</keyword>
<protein>
    <submittedName>
        <fullName evidence="1">Uncharacterized protein</fullName>
    </submittedName>
</protein>
<dbReference type="Proteomes" id="UP000800094">
    <property type="component" value="Unassembled WGS sequence"/>
</dbReference>
<gene>
    <name evidence="1" type="ORF">BU26DRAFT_266090</name>
</gene>
<dbReference type="AlphaFoldDB" id="A0A6A6IM53"/>
<organism evidence="1 2">
    <name type="scientific">Trematosphaeria pertusa</name>
    <dbReference type="NCBI Taxonomy" id="390896"/>
    <lineage>
        <taxon>Eukaryota</taxon>
        <taxon>Fungi</taxon>
        <taxon>Dikarya</taxon>
        <taxon>Ascomycota</taxon>
        <taxon>Pezizomycotina</taxon>
        <taxon>Dothideomycetes</taxon>
        <taxon>Pleosporomycetidae</taxon>
        <taxon>Pleosporales</taxon>
        <taxon>Massarineae</taxon>
        <taxon>Trematosphaeriaceae</taxon>
        <taxon>Trematosphaeria</taxon>
    </lineage>
</organism>
<evidence type="ECO:0000313" key="2">
    <source>
        <dbReference type="Proteomes" id="UP000800094"/>
    </source>
</evidence>
<accession>A0A6A6IM53</accession>
<dbReference type="RefSeq" id="XP_033685567.1">
    <property type="nucleotide sequence ID" value="XM_033821312.1"/>
</dbReference>
<dbReference type="GeneID" id="54574642"/>
<dbReference type="OrthoDB" id="5413827at2759"/>
<reference evidence="1" key="1">
    <citation type="journal article" date="2020" name="Stud. Mycol.">
        <title>101 Dothideomycetes genomes: a test case for predicting lifestyles and emergence of pathogens.</title>
        <authorList>
            <person name="Haridas S."/>
            <person name="Albert R."/>
            <person name="Binder M."/>
            <person name="Bloem J."/>
            <person name="Labutti K."/>
            <person name="Salamov A."/>
            <person name="Andreopoulos B."/>
            <person name="Baker S."/>
            <person name="Barry K."/>
            <person name="Bills G."/>
            <person name="Bluhm B."/>
            <person name="Cannon C."/>
            <person name="Castanera R."/>
            <person name="Culley D."/>
            <person name="Daum C."/>
            <person name="Ezra D."/>
            <person name="Gonzalez J."/>
            <person name="Henrissat B."/>
            <person name="Kuo A."/>
            <person name="Liang C."/>
            <person name="Lipzen A."/>
            <person name="Lutzoni F."/>
            <person name="Magnuson J."/>
            <person name="Mondo S."/>
            <person name="Nolan M."/>
            <person name="Ohm R."/>
            <person name="Pangilinan J."/>
            <person name="Park H.-J."/>
            <person name="Ramirez L."/>
            <person name="Alfaro M."/>
            <person name="Sun H."/>
            <person name="Tritt A."/>
            <person name="Yoshinaga Y."/>
            <person name="Zwiers L.-H."/>
            <person name="Turgeon B."/>
            <person name="Goodwin S."/>
            <person name="Spatafora J."/>
            <person name="Crous P."/>
            <person name="Grigoriev I."/>
        </authorList>
    </citation>
    <scope>NUCLEOTIDE SEQUENCE</scope>
    <source>
        <strain evidence="1">CBS 122368</strain>
    </source>
</reference>
<dbReference type="EMBL" id="ML987193">
    <property type="protein sequence ID" value="KAF2250563.1"/>
    <property type="molecule type" value="Genomic_DNA"/>
</dbReference>
<proteinExistence type="predicted"/>
<name>A0A6A6IM53_9PLEO</name>
<evidence type="ECO:0000313" key="1">
    <source>
        <dbReference type="EMBL" id="KAF2250563.1"/>
    </source>
</evidence>